<dbReference type="OrthoDB" id="9774690at2"/>
<dbReference type="NCBIfam" id="NF001986">
    <property type="entry name" value="PRK00779.1"/>
    <property type="match status" value="1"/>
</dbReference>
<name>A0A0W0VRG8_9GAMM</name>
<dbReference type="InterPro" id="IPR006130">
    <property type="entry name" value="Asp/Orn_carbamoylTrfase"/>
</dbReference>
<dbReference type="InterPro" id="IPR036901">
    <property type="entry name" value="Asp/Orn_carbamoylTrfase_sf"/>
</dbReference>
<protein>
    <recommendedName>
        <fullName evidence="2 5">Ornithine carbamoyltransferase</fullName>
        <ecNumber evidence="2 5">2.1.3.3</ecNumber>
    </recommendedName>
</protein>
<evidence type="ECO:0000256" key="4">
    <source>
        <dbReference type="ARBA" id="ARBA00048772"/>
    </source>
</evidence>
<dbReference type="PANTHER" id="PTHR45753">
    <property type="entry name" value="ORNITHINE CARBAMOYLTRANSFERASE, MITOCHONDRIAL"/>
    <property type="match status" value="1"/>
</dbReference>
<dbReference type="AlphaFoldDB" id="A0A0W0VRG8"/>
<dbReference type="PRINTS" id="PR00102">
    <property type="entry name" value="OTCASE"/>
</dbReference>
<accession>A0A0W0VRG8</accession>
<evidence type="ECO:0000313" key="10">
    <source>
        <dbReference type="Proteomes" id="UP000054869"/>
    </source>
</evidence>
<dbReference type="SUPFAM" id="SSF53671">
    <property type="entry name" value="Aspartate/ornithine carbamoyltransferase"/>
    <property type="match status" value="1"/>
</dbReference>
<dbReference type="FunFam" id="3.40.50.1370:FF:000008">
    <property type="entry name" value="Ornithine carbamoyltransferase"/>
    <property type="match status" value="1"/>
</dbReference>
<comment type="catalytic activity">
    <reaction evidence="4">
        <text>carbamoyl phosphate + L-ornithine = L-citrulline + phosphate + H(+)</text>
        <dbReference type="Rhea" id="RHEA:19513"/>
        <dbReference type="ChEBI" id="CHEBI:15378"/>
        <dbReference type="ChEBI" id="CHEBI:43474"/>
        <dbReference type="ChEBI" id="CHEBI:46911"/>
        <dbReference type="ChEBI" id="CHEBI:57743"/>
        <dbReference type="ChEBI" id="CHEBI:58228"/>
        <dbReference type="EC" id="2.1.3.3"/>
    </reaction>
</comment>
<dbReference type="GO" id="GO:0004585">
    <property type="term" value="F:ornithine carbamoyltransferase activity"/>
    <property type="evidence" value="ECO:0007669"/>
    <property type="project" value="UniProtKB-UniRule"/>
</dbReference>
<comment type="similarity">
    <text evidence="1">Belongs to the aspartate/ornithine carbamoyltransferase superfamily. OTCase family.</text>
</comment>
<dbReference type="InterPro" id="IPR006132">
    <property type="entry name" value="Asp/Orn_carbamoyltranf_P-bd"/>
</dbReference>
<evidence type="ECO:0000256" key="3">
    <source>
        <dbReference type="ARBA" id="ARBA00022679"/>
    </source>
</evidence>
<evidence type="ECO:0000256" key="1">
    <source>
        <dbReference type="ARBA" id="ARBA00007805"/>
    </source>
</evidence>
<dbReference type="eggNOG" id="COG0078">
    <property type="taxonomic scope" value="Bacteria"/>
</dbReference>
<dbReference type="Proteomes" id="UP000054869">
    <property type="component" value="Unassembled WGS sequence"/>
</dbReference>
<organism evidence="9 10">
    <name type="scientific">Legionella lansingensis</name>
    <dbReference type="NCBI Taxonomy" id="45067"/>
    <lineage>
        <taxon>Bacteria</taxon>
        <taxon>Pseudomonadati</taxon>
        <taxon>Pseudomonadota</taxon>
        <taxon>Gammaproteobacteria</taxon>
        <taxon>Legionellales</taxon>
        <taxon>Legionellaceae</taxon>
        <taxon>Legionella</taxon>
    </lineage>
</organism>
<dbReference type="Pfam" id="PF02729">
    <property type="entry name" value="OTCace_N"/>
    <property type="match status" value="1"/>
</dbReference>
<dbReference type="PANTHER" id="PTHR45753:SF3">
    <property type="entry name" value="ORNITHINE TRANSCARBAMYLASE, MITOCHONDRIAL"/>
    <property type="match status" value="1"/>
</dbReference>
<dbReference type="EC" id="2.1.3.3" evidence="2 5"/>
<evidence type="ECO:0000259" key="7">
    <source>
        <dbReference type="Pfam" id="PF00185"/>
    </source>
</evidence>
<dbReference type="RefSeq" id="WP_035916092.1">
    <property type="nucleotide sequence ID" value="NZ_CAAAJD010000022.1"/>
</dbReference>
<dbReference type="PRINTS" id="PR00100">
    <property type="entry name" value="AOTCASE"/>
</dbReference>
<dbReference type="InterPro" id="IPR002292">
    <property type="entry name" value="Orn/put_carbamltrans"/>
</dbReference>
<keyword evidence="10" id="KW-1185">Reference proteome</keyword>
<comment type="caution">
    <text evidence="9">The sequence shown here is derived from an EMBL/GenBank/DDBJ whole genome shotgun (WGS) entry which is preliminary data.</text>
</comment>
<evidence type="ECO:0000259" key="8">
    <source>
        <dbReference type="Pfam" id="PF02729"/>
    </source>
</evidence>
<dbReference type="GO" id="GO:0016597">
    <property type="term" value="F:amino acid binding"/>
    <property type="evidence" value="ECO:0007669"/>
    <property type="project" value="InterPro"/>
</dbReference>
<sequence length="310" mass="34642">MSLFPLQAQVKHSSKLKHLLTGKELSPDDILKILKLAAAIKKNPSHYHNALVGKNLAMIFEKPSFRTRLSFTLAMENLGGRAIESISNTRKHEEPGDLIRVLNGYCDFVMVRTHDDKGLEEMARYATIPIINGLSALYHPCQVLADLLSLQECFGALNGLTLAYIGDGNNVLHSLLLMAPQVGVKINYCCPTEHQPDPDILSYSKNLFDSMVTNYSIPEDAVQNAHAVYTDVWTSMGFEQQRSENHFHGFQVNESLMSQAKPEAVFMHCMPMERGKEVSVTLPDSPCSIIFLQSENRLHVQKALLMFLGV</sequence>
<evidence type="ECO:0000256" key="6">
    <source>
        <dbReference type="RuleBase" id="RU003634"/>
    </source>
</evidence>
<dbReference type="GO" id="GO:0019240">
    <property type="term" value="P:citrulline biosynthetic process"/>
    <property type="evidence" value="ECO:0007669"/>
    <property type="project" value="TreeGrafter"/>
</dbReference>
<evidence type="ECO:0000256" key="5">
    <source>
        <dbReference type="NCBIfam" id="TIGR00658"/>
    </source>
</evidence>
<gene>
    <name evidence="9" type="primary">argF</name>
    <name evidence="9" type="ORF">Llan_1036</name>
</gene>
<dbReference type="InterPro" id="IPR006131">
    <property type="entry name" value="Asp_carbamoyltransf_Asp/Orn-bd"/>
</dbReference>
<dbReference type="GO" id="GO:0042450">
    <property type="term" value="P:L-arginine biosynthetic process via ornithine"/>
    <property type="evidence" value="ECO:0007669"/>
    <property type="project" value="UniProtKB-UniRule"/>
</dbReference>
<dbReference type="Gene3D" id="3.40.50.1370">
    <property type="entry name" value="Aspartate/ornithine carbamoyltransferase"/>
    <property type="match status" value="2"/>
</dbReference>
<evidence type="ECO:0000256" key="2">
    <source>
        <dbReference type="ARBA" id="ARBA00013007"/>
    </source>
</evidence>
<dbReference type="EMBL" id="LNYI01000021">
    <property type="protein sequence ID" value="KTD22795.1"/>
    <property type="molecule type" value="Genomic_DNA"/>
</dbReference>
<feature type="domain" description="Aspartate/ornithine carbamoyltransferase Asp/Orn-binding" evidence="7">
    <location>
        <begin position="159"/>
        <end position="307"/>
    </location>
</feature>
<evidence type="ECO:0000313" key="9">
    <source>
        <dbReference type="EMBL" id="KTD22795.1"/>
    </source>
</evidence>
<dbReference type="NCBIfam" id="TIGR00658">
    <property type="entry name" value="orni_carb_tr"/>
    <property type="match status" value="1"/>
</dbReference>
<dbReference type="Pfam" id="PF00185">
    <property type="entry name" value="OTCace"/>
    <property type="match status" value="1"/>
</dbReference>
<feature type="domain" description="Aspartate/ornithine carbamoyltransferase carbamoyl-P binding" evidence="8">
    <location>
        <begin position="17"/>
        <end position="152"/>
    </location>
</feature>
<reference evidence="9 10" key="1">
    <citation type="submission" date="2015-11" db="EMBL/GenBank/DDBJ databases">
        <title>Genomic analysis of 38 Legionella species identifies large and diverse effector repertoires.</title>
        <authorList>
            <person name="Burstein D."/>
            <person name="Amaro F."/>
            <person name="Zusman T."/>
            <person name="Lifshitz Z."/>
            <person name="Cohen O."/>
            <person name="Gilbert J.A."/>
            <person name="Pupko T."/>
            <person name="Shuman H.A."/>
            <person name="Segal G."/>
        </authorList>
    </citation>
    <scope>NUCLEOTIDE SEQUENCE [LARGE SCALE GENOMIC DNA]</scope>
    <source>
        <strain evidence="9 10">ATCC 49751</strain>
    </source>
</reference>
<dbReference type="PATRIC" id="fig|45067.4.peg.1083"/>
<proteinExistence type="inferred from homology"/>
<dbReference type="STRING" id="45067.Llan_1036"/>
<keyword evidence="3 6" id="KW-0808">Transferase</keyword>